<evidence type="ECO:0000313" key="8">
    <source>
        <dbReference type="EMBL" id="PNH07508.1"/>
    </source>
</evidence>
<dbReference type="Gene3D" id="3.40.50.720">
    <property type="entry name" value="NAD(P)-binding Rossmann-like Domain"/>
    <property type="match status" value="2"/>
</dbReference>
<dbReference type="PANTHER" id="PTHR11530">
    <property type="entry name" value="D-AMINO ACID OXIDASE"/>
    <property type="match status" value="1"/>
</dbReference>
<keyword evidence="4" id="KW-0274">FAD</keyword>
<organism evidence="8 9">
    <name type="scientific">Tetrabaena socialis</name>
    <dbReference type="NCBI Taxonomy" id="47790"/>
    <lineage>
        <taxon>Eukaryota</taxon>
        <taxon>Viridiplantae</taxon>
        <taxon>Chlorophyta</taxon>
        <taxon>core chlorophytes</taxon>
        <taxon>Chlorophyceae</taxon>
        <taxon>CS clade</taxon>
        <taxon>Chlamydomonadales</taxon>
        <taxon>Tetrabaenaceae</taxon>
        <taxon>Tetrabaena</taxon>
    </lineage>
</organism>
<keyword evidence="3" id="KW-0285">Flavoprotein</keyword>
<feature type="compositionally biased region" description="Low complexity" evidence="6">
    <location>
        <begin position="183"/>
        <end position="201"/>
    </location>
</feature>
<evidence type="ECO:0000256" key="5">
    <source>
        <dbReference type="ARBA" id="ARBA00023002"/>
    </source>
</evidence>
<dbReference type="GO" id="GO:0071949">
    <property type="term" value="F:FAD binding"/>
    <property type="evidence" value="ECO:0007669"/>
    <property type="project" value="InterPro"/>
</dbReference>
<comment type="similarity">
    <text evidence="2">Belongs to the DAMOX/DASOX family.</text>
</comment>
<evidence type="ECO:0000256" key="6">
    <source>
        <dbReference type="SAM" id="MobiDB-lite"/>
    </source>
</evidence>
<dbReference type="GO" id="GO:0005737">
    <property type="term" value="C:cytoplasm"/>
    <property type="evidence" value="ECO:0007669"/>
    <property type="project" value="TreeGrafter"/>
</dbReference>
<dbReference type="GO" id="GO:0003884">
    <property type="term" value="F:D-amino-acid oxidase activity"/>
    <property type="evidence" value="ECO:0007669"/>
    <property type="project" value="InterPro"/>
</dbReference>
<feature type="non-terminal residue" evidence="8">
    <location>
        <position position="1"/>
    </location>
</feature>
<gene>
    <name evidence="8" type="ORF">TSOC_006030</name>
</gene>
<dbReference type="AlphaFoldDB" id="A0A2J8A4R8"/>
<reference evidence="8 9" key="1">
    <citation type="journal article" date="2017" name="Mol. Biol. Evol.">
        <title>The 4-celled Tetrabaena socialis nuclear genome reveals the essential components for genetic control of cell number at the origin of multicellularity in the volvocine lineage.</title>
        <authorList>
            <person name="Featherston J."/>
            <person name="Arakaki Y."/>
            <person name="Hanschen E.R."/>
            <person name="Ferris P.J."/>
            <person name="Michod R.E."/>
            <person name="Olson B.J.S.C."/>
            <person name="Nozaki H."/>
            <person name="Durand P.M."/>
        </authorList>
    </citation>
    <scope>NUCLEOTIDE SEQUENCE [LARGE SCALE GENOMIC DNA]</scope>
    <source>
        <strain evidence="8 9">NIES-571</strain>
    </source>
</reference>
<comment type="caution">
    <text evidence="8">The sequence shown here is derived from an EMBL/GenBank/DDBJ whole genome shotgun (WGS) entry which is preliminary data.</text>
</comment>
<evidence type="ECO:0000256" key="1">
    <source>
        <dbReference type="ARBA" id="ARBA00001974"/>
    </source>
</evidence>
<dbReference type="SUPFAM" id="SSF51971">
    <property type="entry name" value="Nucleotide-binding domain"/>
    <property type="match status" value="1"/>
</dbReference>
<dbReference type="InterPro" id="IPR023209">
    <property type="entry name" value="DAO"/>
</dbReference>
<evidence type="ECO:0000256" key="4">
    <source>
        <dbReference type="ARBA" id="ARBA00022827"/>
    </source>
</evidence>
<dbReference type="EMBL" id="PGGS01000176">
    <property type="protein sequence ID" value="PNH07508.1"/>
    <property type="molecule type" value="Genomic_DNA"/>
</dbReference>
<evidence type="ECO:0000256" key="2">
    <source>
        <dbReference type="ARBA" id="ARBA00006730"/>
    </source>
</evidence>
<dbReference type="PANTHER" id="PTHR11530:SF11">
    <property type="entry name" value="D-ASPARTATE OXIDASE"/>
    <property type="match status" value="1"/>
</dbReference>
<dbReference type="GO" id="GO:0019478">
    <property type="term" value="P:D-amino acid catabolic process"/>
    <property type="evidence" value="ECO:0007669"/>
    <property type="project" value="TreeGrafter"/>
</dbReference>
<feature type="region of interest" description="Disordered" evidence="6">
    <location>
        <begin position="183"/>
        <end position="208"/>
    </location>
</feature>
<name>A0A2J8A4R8_9CHLO</name>
<keyword evidence="5" id="KW-0560">Oxidoreductase</keyword>
<feature type="domain" description="FAD dependent oxidoreductase" evidence="7">
    <location>
        <begin position="34"/>
        <end position="295"/>
    </location>
</feature>
<evidence type="ECO:0000256" key="3">
    <source>
        <dbReference type="ARBA" id="ARBA00022630"/>
    </source>
</evidence>
<feature type="non-terminal residue" evidence="8">
    <location>
        <position position="306"/>
    </location>
</feature>
<keyword evidence="9" id="KW-1185">Reference proteome</keyword>
<sequence length="306" mass="31683">AHSSIAGPAAASRLVHTSAQAGDSAASAPTGPLRVCVVGGGVVGLTCALRLLQLNQDAADPTAPTATTATTTPAPLARPIEVTVLAAGFGADTTTAGAAGLWGPYKLSGTEALICRWGSATYDHLMDLAHSGLAAEAGVSLCAVNSLYPQPEELPFWRHIPYNFQLLDDRMLNSVGRVGAPSSSASTSSSASSSSFATSPSSSPPSSDPPPLRCRWGYHWNSVVCEGTHYLPFLTAAVETAGGRLQRRRLAALSELDGGSVDLVVNAAGLGARELLGDGEVYPIRGQILRVRAPWVTQASRMRARR</sequence>
<protein>
    <submittedName>
        <fullName evidence="8">D-aspartate oxidase</fullName>
    </submittedName>
</protein>
<comment type="cofactor">
    <cofactor evidence="1">
        <name>FAD</name>
        <dbReference type="ChEBI" id="CHEBI:57692"/>
    </cofactor>
</comment>
<proteinExistence type="inferred from homology"/>
<dbReference type="Pfam" id="PF01266">
    <property type="entry name" value="DAO"/>
    <property type="match status" value="1"/>
</dbReference>
<dbReference type="InterPro" id="IPR006076">
    <property type="entry name" value="FAD-dep_OxRdtase"/>
</dbReference>
<dbReference type="OrthoDB" id="2015447at2759"/>
<accession>A0A2J8A4R8</accession>
<evidence type="ECO:0000259" key="7">
    <source>
        <dbReference type="Pfam" id="PF01266"/>
    </source>
</evidence>
<evidence type="ECO:0000313" key="9">
    <source>
        <dbReference type="Proteomes" id="UP000236333"/>
    </source>
</evidence>
<dbReference type="Proteomes" id="UP000236333">
    <property type="component" value="Unassembled WGS sequence"/>
</dbReference>